<comment type="caution">
    <text evidence="6">The sequence shown here is derived from an EMBL/GenBank/DDBJ whole genome shotgun (WGS) entry which is preliminary data.</text>
</comment>
<evidence type="ECO:0000256" key="4">
    <source>
        <dbReference type="ARBA" id="ARBA00022737"/>
    </source>
</evidence>
<accession>A0A8H7RYS8</accession>
<sequence>MAAPIPGDRFIRTFNHYLNSNEIRLTSGNPSLQKKRSEDYSTTTKRNSNSNNHKNGIDSIIENDTATTSSSITTAMTSLFTGGSNNNNKKVNDIPTRSQSFKTTTTTNSNTPTSLYGVQVPYMSLLMAASPPQSALSNTPYMPPRCTLALDIHHYYFLLVQFENLGLDIGDPSLLGEIPEHGIVETETSVDDETTAPSIMSVGSIASTMSTLSLSTGWNFWQKRSSQQNEQQKPLHEDIVHIYNFFARISALKLQMNLMVDPHHATTKSSQRPILHYEQPLIQDGSVLLSLLPFKTLSFLELSGIHPRFIRGWTTQLRNQLISLVVKGANVEDAADVISNNDDDDDDDNINNNNLDEQEEGQGQKEKGSTDWKHLKMLSLADNNLTTLDNEPLQQIQSVTHLNLSSNLLIDVPAALSNLYNLQSLQLAYNMISFVNGINTVLGNIQELDLRGNRLTMLAGLDRLWALERVDLRDNRIEDAAEIGRLTSLPNLEDVWVQGNPFTILQPDYRVDIFTLFKQADATDIQLDGSGATFSERRRVNTSIITTDNYKAPAASVITPQWPTAEPTAAIVAQETKKEGGIESDSTKTEQHRPLSKVKIARAKSKKAKRIIKLGQQEQQVIHDDPEQIEKKMNGEKEETEEEDGDRKAVHRVAELEQDQLARRASISSSSSKKRRSRSKVRRSRSPSDEKKERHRSVSPATENFRRKIESMRREAGTEWLRVLQEMDLGKTKNNNITTTTVDSNNP</sequence>
<dbReference type="InterPro" id="IPR001611">
    <property type="entry name" value="Leu-rich_rpt"/>
</dbReference>
<dbReference type="SUPFAM" id="SSF52075">
    <property type="entry name" value="Outer arm dynein light chain 1"/>
    <property type="match status" value="1"/>
</dbReference>
<feature type="region of interest" description="Disordered" evidence="5">
    <location>
        <begin position="606"/>
        <end position="710"/>
    </location>
</feature>
<evidence type="ECO:0000256" key="2">
    <source>
        <dbReference type="ARBA" id="ARBA00022490"/>
    </source>
</evidence>
<feature type="compositionally biased region" description="Low complexity" evidence="5">
    <location>
        <begin position="41"/>
        <end position="54"/>
    </location>
</feature>
<dbReference type="EMBL" id="JAEPRB010000193">
    <property type="protein sequence ID" value="KAG2219135.1"/>
    <property type="molecule type" value="Genomic_DNA"/>
</dbReference>
<dbReference type="PROSITE" id="PS51450">
    <property type="entry name" value="LRR"/>
    <property type="match status" value="2"/>
</dbReference>
<dbReference type="GO" id="GO:0005737">
    <property type="term" value="C:cytoplasm"/>
    <property type="evidence" value="ECO:0007669"/>
    <property type="project" value="UniProtKB-SubCell"/>
</dbReference>
<reference evidence="6 7" key="1">
    <citation type="submission" date="2020-12" db="EMBL/GenBank/DDBJ databases">
        <title>Metabolic potential, ecology and presence of endohyphal bacteria is reflected in genomic diversity of Mucoromycotina.</title>
        <authorList>
            <person name="Muszewska A."/>
            <person name="Okrasinska A."/>
            <person name="Steczkiewicz K."/>
            <person name="Drgas O."/>
            <person name="Orlowska M."/>
            <person name="Perlinska-Lenart U."/>
            <person name="Aleksandrzak-Piekarczyk T."/>
            <person name="Szatraj K."/>
            <person name="Zielenkiewicz U."/>
            <person name="Pilsyk S."/>
            <person name="Malc E."/>
            <person name="Mieczkowski P."/>
            <person name="Kruszewska J.S."/>
            <person name="Biernat P."/>
            <person name="Pawlowska J."/>
        </authorList>
    </citation>
    <scope>NUCLEOTIDE SEQUENCE [LARGE SCALE GENOMIC DNA]</scope>
    <source>
        <strain evidence="6 7">CBS 142.35</strain>
    </source>
</reference>
<evidence type="ECO:0000313" key="6">
    <source>
        <dbReference type="EMBL" id="KAG2219135.1"/>
    </source>
</evidence>
<gene>
    <name evidence="6" type="ORF">INT45_000507</name>
</gene>
<dbReference type="Proteomes" id="UP000646827">
    <property type="component" value="Unassembled WGS sequence"/>
</dbReference>
<dbReference type="AlphaFoldDB" id="A0A8H7RYS8"/>
<evidence type="ECO:0000256" key="1">
    <source>
        <dbReference type="ARBA" id="ARBA00004496"/>
    </source>
</evidence>
<protein>
    <submittedName>
        <fullName evidence="6">Uncharacterized protein</fullName>
    </submittedName>
</protein>
<name>A0A8H7RYS8_9FUNG</name>
<dbReference type="PANTHER" id="PTHR15454">
    <property type="entry name" value="NISCHARIN RELATED"/>
    <property type="match status" value="1"/>
</dbReference>
<dbReference type="InterPro" id="IPR003591">
    <property type="entry name" value="Leu-rich_rpt_typical-subtyp"/>
</dbReference>
<dbReference type="Gene3D" id="3.80.10.10">
    <property type="entry name" value="Ribonuclease Inhibitor"/>
    <property type="match status" value="2"/>
</dbReference>
<evidence type="ECO:0000256" key="3">
    <source>
        <dbReference type="ARBA" id="ARBA00022614"/>
    </source>
</evidence>
<feature type="compositionally biased region" description="Basic and acidic residues" evidence="5">
    <location>
        <begin position="645"/>
        <end position="655"/>
    </location>
</feature>
<evidence type="ECO:0000256" key="5">
    <source>
        <dbReference type="SAM" id="MobiDB-lite"/>
    </source>
</evidence>
<dbReference type="PANTHER" id="PTHR15454:SF69">
    <property type="entry name" value="SERINE_THREONINE-PROTEIN KINASE 11-INTERACTING PROTEIN"/>
    <property type="match status" value="1"/>
</dbReference>
<feature type="compositionally biased region" description="Polar residues" evidence="5">
    <location>
        <begin position="79"/>
        <end position="102"/>
    </location>
</feature>
<organism evidence="6 7">
    <name type="scientific">Circinella minor</name>
    <dbReference type="NCBI Taxonomy" id="1195481"/>
    <lineage>
        <taxon>Eukaryota</taxon>
        <taxon>Fungi</taxon>
        <taxon>Fungi incertae sedis</taxon>
        <taxon>Mucoromycota</taxon>
        <taxon>Mucoromycotina</taxon>
        <taxon>Mucoromycetes</taxon>
        <taxon>Mucorales</taxon>
        <taxon>Lichtheimiaceae</taxon>
        <taxon>Circinella</taxon>
    </lineage>
</organism>
<feature type="region of interest" description="Disordered" evidence="5">
    <location>
        <begin position="79"/>
        <end position="108"/>
    </location>
</feature>
<dbReference type="SMART" id="SM00369">
    <property type="entry name" value="LRR_TYP"/>
    <property type="match status" value="5"/>
</dbReference>
<keyword evidence="3" id="KW-0433">Leucine-rich repeat</keyword>
<feature type="region of interest" description="Disordered" evidence="5">
    <location>
        <begin position="25"/>
        <end position="62"/>
    </location>
</feature>
<proteinExistence type="predicted"/>
<keyword evidence="7" id="KW-1185">Reference proteome</keyword>
<keyword evidence="4" id="KW-0677">Repeat</keyword>
<feature type="compositionally biased region" description="Basic and acidic residues" evidence="5">
    <location>
        <begin position="621"/>
        <end position="637"/>
    </location>
</feature>
<evidence type="ECO:0000313" key="7">
    <source>
        <dbReference type="Proteomes" id="UP000646827"/>
    </source>
</evidence>
<feature type="region of interest" description="Disordered" evidence="5">
    <location>
        <begin position="337"/>
        <end position="369"/>
    </location>
</feature>
<keyword evidence="2" id="KW-0963">Cytoplasm</keyword>
<feature type="compositionally biased region" description="Basic residues" evidence="5">
    <location>
        <begin position="672"/>
        <end position="685"/>
    </location>
</feature>
<dbReference type="OrthoDB" id="676979at2759"/>
<comment type="subcellular location">
    <subcellularLocation>
        <location evidence="1">Cytoplasm</location>
    </subcellularLocation>
</comment>
<dbReference type="InterPro" id="IPR032675">
    <property type="entry name" value="LRR_dom_sf"/>
</dbReference>